<feature type="domain" description="Letm1 RBD" evidence="1">
    <location>
        <begin position="335"/>
        <end position="388"/>
    </location>
</feature>
<dbReference type="NCBIfam" id="NF040639">
    <property type="entry name" value="LETM1_rel_film"/>
    <property type="match status" value="1"/>
</dbReference>
<dbReference type="Proteomes" id="UP001595953">
    <property type="component" value="Unassembled WGS sequence"/>
</dbReference>
<name>A0ABV9MYY7_9FLAO</name>
<evidence type="ECO:0000259" key="1">
    <source>
        <dbReference type="Pfam" id="PF07766"/>
    </source>
</evidence>
<dbReference type="EMBL" id="JBHSGP010000005">
    <property type="protein sequence ID" value="MFC4721231.1"/>
    <property type="molecule type" value="Genomic_DNA"/>
</dbReference>
<organism evidence="2 3">
    <name type="scientific">Geojedonia litorea</name>
    <dbReference type="NCBI Taxonomy" id="1268269"/>
    <lineage>
        <taxon>Bacteria</taxon>
        <taxon>Pseudomonadati</taxon>
        <taxon>Bacteroidota</taxon>
        <taxon>Flavobacteriia</taxon>
        <taxon>Flavobacteriales</taxon>
        <taxon>Flavobacteriaceae</taxon>
        <taxon>Geojedonia</taxon>
    </lineage>
</organism>
<comment type="caution">
    <text evidence="2">The sequence shown here is derived from an EMBL/GenBank/DDBJ whole genome shotgun (WGS) entry which is preliminary data.</text>
</comment>
<evidence type="ECO:0000313" key="2">
    <source>
        <dbReference type="EMBL" id="MFC4721231.1"/>
    </source>
</evidence>
<keyword evidence="3" id="KW-1185">Reference proteome</keyword>
<evidence type="ECO:0000313" key="3">
    <source>
        <dbReference type="Proteomes" id="UP001595953"/>
    </source>
</evidence>
<gene>
    <name evidence="2" type="ORF">ACFO5O_02775</name>
</gene>
<dbReference type="RefSeq" id="WP_387960737.1">
    <property type="nucleotide sequence ID" value="NZ_JBHSGP010000005.1"/>
</dbReference>
<accession>A0ABV9MYY7</accession>
<sequence length="391" mass="44912">MNPSAAGWIKKLLKLVTHQESFIHLSKNDFYEALKSCGFIYGNNVDVVHQVIEKNDLTSEELSKVNLLIAFYYCFKTNPSDSGFINSIIEFYAAIIQPKTSFLDGFLGEKKSATSLEGIIDKRVYINDNLFTKNFNYFITNALLFVDVLAYQKFLDTREVSNEDIQFMEAALETIVINVLDSKQVKSNYDESLIKLFEASRRYQGKEHHLEYKEALEVLQNSLEKHYAFDLGCMASWTDQMIDPEEYLFLNQLGDDLQLTQSVINQSIKDINTFYITNQDQIALLGSKNLVQNFYDNSSKMVSKLIKRNSKRLLKELSESKELLVLLTKSTTRDLTEEEQKKMQTQLLDIIKSIPSLAIFMLPGGAILLPLFVKFIPKLLPTAFDDNRIEE</sequence>
<dbReference type="InterPro" id="IPR033122">
    <property type="entry name" value="LETM1-like_RBD"/>
</dbReference>
<reference evidence="3" key="1">
    <citation type="journal article" date="2019" name="Int. J. Syst. Evol. Microbiol.">
        <title>The Global Catalogue of Microorganisms (GCM) 10K type strain sequencing project: providing services to taxonomists for standard genome sequencing and annotation.</title>
        <authorList>
            <consortium name="The Broad Institute Genomics Platform"/>
            <consortium name="The Broad Institute Genome Sequencing Center for Infectious Disease"/>
            <person name="Wu L."/>
            <person name="Ma J."/>
        </authorList>
    </citation>
    <scope>NUCLEOTIDE SEQUENCE [LARGE SCALE GENOMIC DNA]</scope>
    <source>
        <strain evidence="3">CCUG 63682</strain>
    </source>
</reference>
<protein>
    <submittedName>
        <fullName evidence="2">LETM1-related biofilm-associated protein</fullName>
    </submittedName>
</protein>
<proteinExistence type="predicted"/>
<dbReference type="Pfam" id="PF07766">
    <property type="entry name" value="LETM1_RBD"/>
    <property type="match status" value="1"/>
</dbReference>